<feature type="region of interest" description="Disordered" evidence="1">
    <location>
        <begin position="1"/>
        <end position="142"/>
    </location>
</feature>
<protein>
    <submittedName>
        <fullName evidence="2">Uncharacterized protein</fullName>
    </submittedName>
</protein>
<dbReference type="PANTHER" id="PTHR31139">
    <property type="entry name" value="ECTOPIC P GRANULES PROTEIN 5 HOMOLOG"/>
    <property type="match status" value="1"/>
</dbReference>
<accession>A0ABD3US46</accession>
<dbReference type="EMBL" id="JBJQND010000015">
    <property type="protein sequence ID" value="KAL3851895.1"/>
    <property type="molecule type" value="Genomic_DNA"/>
</dbReference>
<dbReference type="PANTHER" id="PTHR31139:SF4">
    <property type="entry name" value="ECTOPIC P GRANULES PROTEIN 5 HOMOLOG"/>
    <property type="match status" value="1"/>
</dbReference>
<reference evidence="2 3" key="1">
    <citation type="submission" date="2024-11" db="EMBL/GenBank/DDBJ databases">
        <title>Chromosome-level genome assembly of the freshwater bivalve Anodonta woodiana.</title>
        <authorList>
            <person name="Chen X."/>
        </authorList>
    </citation>
    <scope>NUCLEOTIDE SEQUENCE [LARGE SCALE GENOMIC DNA]</scope>
    <source>
        <strain evidence="2">MN2024</strain>
        <tissue evidence="2">Gills</tissue>
    </source>
</reference>
<gene>
    <name evidence="2" type="ORF">ACJMK2_015592</name>
</gene>
<feature type="compositionally biased region" description="Polar residues" evidence="1">
    <location>
        <begin position="68"/>
        <end position="110"/>
    </location>
</feature>
<sequence length="705" mass="80167">MAEAVQERPKRKTKLKKPKERESQVVIQDRDKRSSDKEFHPITPISEISKPPDVETSSIFPEPESQLHDTQTTSDQSKSETSTIFSEQESQLHDFQTASNRSKSETSTILPEQESLLHDVQTTSNQSKSRLHDPQSVIHETGASGMPAAELENTGFQSKSLLHNANSDSLNQTYVVEPVIPTDSSFVQKDNRVESKVTTGTDETKSDSKEKEKIKAEKSTTCEGQSKSETKIDVTPEVTNENKLEQIDSEKRTNEDTMNLISSIIDASARDISDEHGSCERVKTFGPVLYADLREEKAKMMLEIQMEQRNRERILSEQNLAQCATISDEKIQHLTSQECLPEAQSTVRSKTAPSEELLIQHEQKTRNKTTIIQNQEKVYNPLTIEQLSSLYYNPELSRNKQFIDNFVLNEQKKEGHEFYEILMNYQRSRKNLIQSEEGVKTLEKKYMQTESEVWLTRTCAVAAKGKCGDAAKCQGTHKFEKCEINYVAFTELKKTLETMQEHLEKQLSLHLYSAQLSRLQVESYIHNLFMTSPALRDIPRNAPVQVLDGHSADTSHQVRKLRDCISVIFAFHRRPADDEEFVSNLQSWTERLVSALLRIATSEDHLFILNHILRCPGGIGQWTGHFVQVPPIPSAAIQTPPIFGSPILDHLVTCLATILIRTAGREEFLCHLRKVFTPDTKDEKSITWIMVNFDGEEVSLFSFPD</sequence>
<feature type="region of interest" description="Disordered" evidence="1">
    <location>
        <begin position="191"/>
        <end position="230"/>
    </location>
</feature>
<keyword evidence="3" id="KW-1185">Reference proteome</keyword>
<feature type="compositionally biased region" description="Basic residues" evidence="1">
    <location>
        <begin position="9"/>
        <end position="18"/>
    </location>
</feature>
<organism evidence="2 3">
    <name type="scientific">Sinanodonta woodiana</name>
    <name type="common">Chinese pond mussel</name>
    <name type="synonym">Anodonta woodiana</name>
    <dbReference type="NCBI Taxonomy" id="1069815"/>
    <lineage>
        <taxon>Eukaryota</taxon>
        <taxon>Metazoa</taxon>
        <taxon>Spiralia</taxon>
        <taxon>Lophotrochozoa</taxon>
        <taxon>Mollusca</taxon>
        <taxon>Bivalvia</taxon>
        <taxon>Autobranchia</taxon>
        <taxon>Heteroconchia</taxon>
        <taxon>Palaeoheterodonta</taxon>
        <taxon>Unionida</taxon>
        <taxon>Unionoidea</taxon>
        <taxon>Unionidae</taxon>
        <taxon>Unioninae</taxon>
        <taxon>Sinanodonta</taxon>
    </lineage>
</organism>
<feature type="compositionally biased region" description="Basic and acidic residues" evidence="1">
    <location>
        <begin position="202"/>
        <end position="230"/>
    </location>
</feature>
<evidence type="ECO:0000313" key="2">
    <source>
        <dbReference type="EMBL" id="KAL3851895.1"/>
    </source>
</evidence>
<evidence type="ECO:0000256" key="1">
    <source>
        <dbReference type="SAM" id="MobiDB-lite"/>
    </source>
</evidence>
<comment type="caution">
    <text evidence="2">The sequence shown here is derived from an EMBL/GenBank/DDBJ whole genome shotgun (WGS) entry which is preliminary data.</text>
</comment>
<name>A0ABD3US46_SINWO</name>
<dbReference type="GO" id="GO:0006914">
    <property type="term" value="P:autophagy"/>
    <property type="evidence" value="ECO:0007669"/>
    <property type="project" value="UniProtKB-KW"/>
</dbReference>
<evidence type="ECO:0000313" key="3">
    <source>
        <dbReference type="Proteomes" id="UP001634394"/>
    </source>
</evidence>
<proteinExistence type="predicted"/>
<dbReference type="AlphaFoldDB" id="A0ABD3US46"/>
<dbReference type="Proteomes" id="UP001634394">
    <property type="component" value="Unassembled WGS sequence"/>
</dbReference>
<dbReference type="InterPro" id="IPR051436">
    <property type="entry name" value="Autophagy-related_EPG5"/>
</dbReference>
<feature type="compositionally biased region" description="Basic and acidic residues" evidence="1">
    <location>
        <begin position="19"/>
        <end position="40"/>
    </location>
</feature>